<dbReference type="GO" id="GO:0000981">
    <property type="term" value="F:DNA-binding transcription factor activity, RNA polymerase II-specific"/>
    <property type="evidence" value="ECO:0007669"/>
    <property type="project" value="InterPro"/>
</dbReference>
<evidence type="ECO:0000313" key="3">
    <source>
        <dbReference type="Proteomes" id="UP000789405"/>
    </source>
</evidence>
<dbReference type="InterPro" id="IPR001138">
    <property type="entry name" value="Zn2Cys6_DnaBD"/>
</dbReference>
<name>A0A9N9P863_9GLOM</name>
<dbReference type="Proteomes" id="UP000789405">
    <property type="component" value="Unassembled WGS sequence"/>
</dbReference>
<proteinExistence type="predicted"/>
<dbReference type="AlphaFoldDB" id="A0A9N9P863"/>
<dbReference type="SUPFAM" id="SSF57701">
    <property type="entry name" value="Zn2/Cys6 DNA-binding domain"/>
    <property type="match status" value="1"/>
</dbReference>
<dbReference type="Pfam" id="PF00172">
    <property type="entry name" value="Zn_clus"/>
    <property type="match status" value="1"/>
</dbReference>
<protein>
    <submittedName>
        <fullName evidence="2">17565_t:CDS:1</fullName>
    </submittedName>
</protein>
<dbReference type="OrthoDB" id="416217at2759"/>
<dbReference type="CDD" id="cd00067">
    <property type="entry name" value="GAL4"/>
    <property type="match status" value="1"/>
</dbReference>
<evidence type="ECO:0000313" key="2">
    <source>
        <dbReference type="EMBL" id="CAG8798993.1"/>
    </source>
</evidence>
<dbReference type="GO" id="GO:0008270">
    <property type="term" value="F:zinc ion binding"/>
    <property type="evidence" value="ECO:0007669"/>
    <property type="project" value="InterPro"/>
</dbReference>
<evidence type="ECO:0000259" key="1">
    <source>
        <dbReference type="PROSITE" id="PS50048"/>
    </source>
</evidence>
<keyword evidence="3" id="KW-1185">Reference proteome</keyword>
<gene>
    <name evidence="2" type="ORF">DERYTH_LOCUS22986</name>
</gene>
<accession>A0A9N9P863</accession>
<reference evidence="2" key="1">
    <citation type="submission" date="2021-06" db="EMBL/GenBank/DDBJ databases">
        <authorList>
            <person name="Kallberg Y."/>
            <person name="Tangrot J."/>
            <person name="Rosling A."/>
        </authorList>
    </citation>
    <scope>NUCLEOTIDE SEQUENCE</scope>
    <source>
        <strain evidence="2">MA453B</strain>
    </source>
</reference>
<dbReference type="InterPro" id="IPR036864">
    <property type="entry name" value="Zn2-C6_fun-type_DNA-bd_sf"/>
</dbReference>
<dbReference type="PROSITE" id="PS50048">
    <property type="entry name" value="ZN2_CY6_FUNGAL_2"/>
    <property type="match status" value="1"/>
</dbReference>
<sequence>IFVNLTEMTSVRRKKYISGRACENCKKKKHKCDNEGIQCKYCAKRNLMCVRVKWDKRGRKPNKTAFQTNVISPIHINKESSNSSTYEQPQPESNECILYNYERQLLYPDLPIMLHEPTYDINDLDLFCLFHFWGNFYA</sequence>
<dbReference type="Gene3D" id="4.10.240.10">
    <property type="entry name" value="Zn(2)-C6 fungal-type DNA-binding domain"/>
    <property type="match status" value="1"/>
</dbReference>
<organism evidence="2 3">
    <name type="scientific">Dentiscutata erythropus</name>
    <dbReference type="NCBI Taxonomy" id="1348616"/>
    <lineage>
        <taxon>Eukaryota</taxon>
        <taxon>Fungi</taxon>
        <taxon>Fungi incertae sedis</taxon>
        <taxon>Mucoromycota</taxon>
        <taxon>Glomeromycotina</taxon>
        <taxon>Glomeromycetes</taxon>
        <taxon>Diversisporales</taxon>
        <taxon>Gigasporaceae</taxon>
        <taxon>Dentiscutata</taxon>
    </lineage>
</organism>
<dbReference type="PROSITE" id="PS00463">
    <property type="entry name" value="ZN2_CY6_FUNGAL_1"/>
    <property type="match status" value="1"/>
</dbReference>
<dbReference type="EMBL" id="CAJVPY010033458">
    <property type="protein sequence ID" value="CAG8798993.1"/>
    <property type="molecule type" value="Genomic_DNA"/>
</dbReference>
<comment type="caution">
    <text evidence="2">The sequence shown here is derived from an EMBL/GenBank/DDBJ whole genome shotgun (WGS) entry which is preliminary data.</text>
</comment>
<feature type="domain" description="Zn(2)-C6 fungal-type" evidence="1">
    <location>
        <begin position="21"/>
        <end position="51"/>
    </location>
</feature>
<feature type="non-terminal residue" evidence="2">
    <location>
        <position position="1"/>
    </location>
</feature>